<gene>
    <name evidence="1" type="ORF">pKpNDM1_00596</name>
</gene>
<protein>
    <submittedName>
        <fullName evidence="1">Uncharacterized protein</fullName>
    </submittedName>
</protein>
<accession>W8CU56</accession>
<dbReference type="AlphaFoldDB" id="W8CU56"/>
<proteinExistence type="predicted"/>
<organism evidence="1">
    <name type="scientific">Raoultella planticola</name>
    <name type="common">Klebsiella planticola</name>
    <dbReference type="NCBI Taxonomy" id="575"/>
    <lineage>
        <taxon>Bacteria</taxon>
        <taxon>Pseudomonadati</taxon>
        <taxon>Pseudomonadota</taxon>
        <taxon>Gammaproteobacteria</taxon>
        <taxon>Enterobacterales</taxon>
        <taxon>Enterobacteriaceae</taxon>
        <taxon>Klebsiella/Raoultella group</taxon>
        <taxon>Raoultella</taxon>
    </lineage>
</organism>
<dbReference type="EMBL" id="JX515588">
    <property type="protein sequence ID" value="AGO89306.1"/>
    <property type="molecule type" value="Genomic_DNA"/>
</dbReference>
<evidence type="ECO:0000313" key="1">
    <source>
        <dbReference type="EMBL" id="AGO89306.1"/>
    </source>
</evidence>
<reference evidence="1" key="1">
    <citation type="journal article" date="2014" name="PLoS ONE">
        <title>Sequential Isolation in a Patient of Raoultella planticola and Escherichia coli Bearing a Novel ISCR1 Element Carrying blaNDM-1.</title>
        <authorList>
            <person name="Li J."/>
            <person name="Lan R."/>
            <person name="Xiong Y."/>
            <person name="Ye C."/>
            <person name="Yuan M."/>
            <person name="Liu X."/>
            <person name="Chen X."/>
            <person name="Yu D."/>
            <person name="Liu B."/>
            <person name="Lin W."/>
            <person name="Bai X."/>
            <person name="Wang Y."/>
            <person name="Sun Q."/>
            <person name="Wang Y."/>
            <person name="Zhao H."/>
            <person name="Meng Q."/>
            <person name="Chen Q."/>
            <person name="Zhao A."/>
            <person name="Xu J."/>
        </authorList>
    </citation>
    <scope>NUCLEOTIDE SEQUENCE</scope>
    <source>
        <strain evidence="1">KpNDM1</strain>
        <plasmid evidence="1">pKpNDM1</plasmid>
    </source>
</reference>
<keyword evidence="1" id="KW-0614">Plasmid</keyword>
<sequence length="39" mass="4165">MLATKVTFVAVLTEAITEVGFKPPTKGELKVTFLNSIGL</sequence>
<geneLocation type="plasmid" evidence="1">
    <name>pKpNDM1</name>
</geneLocation>
<name>W8CU56_RAOPL</name>